<name>I9H4U3_9BACE</name>
<evidence type="ECO:0000256" key="1">
    <source>
        <dbReference type="ARBA" id="ARBA00023125"/>
    </source>
</evidence>
<dbReference type="CDD" id="cd00093">
    <property type="entry name" value="HTH_XRE"/>
    <property type="match status" value="1"/>
</dbReference>
<keyword evidence="4" id="KW-1185">Reference proteome</keyword>
<evidence type="ECO:0000313" key="3">
    <source>
        <dbReference type="EMBL" id="EIY54574.1"/>
    </source>
</evidence>
<reference evidence="3 4" key="1">
    <citation type="submission" date="2012-02" db="EMBL/GenBank/DDBJ databases">
        <title>The Genome Sequence of Bacteroides nordii CL02T12C05.</title>
        <authorList>
            <consortium name="The Broad Institute Genome Sequencing Platform"/>
            <person name="Earl A."/>
            <person name="Ward D."/>
            <person name="Feldgarden M."/>
            <person name="Gevers D."/>
            <person name="Zitomersky N.L."/>
            <person name="Coyne M.J."/>
            <person name="Comstock L.E."/>
            <person name="Young S.K."/>
            <person name="Zeng Q."/>
            <person name="Gargeya S."/>
            <person name="Fitzgerald M."/>
            <person name="Haas B."/>
            <person name="Abouelleil A."/>
            <person name="Alvarado L."/>
            <person name="Arachchi H.M."/>
            <person name="Berlin A."/>
            <person name="Chapman S.B."/>
            <person name="Gearin G."/>
            <person name="Goldberg J."/>
            <person name="Griggs A."/>
            <person name="Gujja S."/>
            <person name="Hansen M."/>
            <person name="Heiman D."/>
            <person name="Howarth C."/>
            <person name="Larimer J."/>
            <person name="Lui A."/>
            <person name="MacDonald P.J.P."/>
            <person name="McCowen C."/>
            <person name="Montmayeur A."/>
            <person name="Murphy C."/>
            <person name="Neiman D."/>
            <person name="Pearson M."/>
            <person name="Priest M."/>
            <person name="Roberts A."/>
            <person name="Saif S."/>
            <person name="Shea T."/>
            <person name="Sisk P."/>
            <person name="Stolte C."/>
            <person name="Sykes S."/>
            <person name="Wortman J."/>
            <person name="Nusbaum C."/>
            <person name="Birren B."/>
        </authorList>
    </citation>
    <scope>NUCLEOTIDE SEQUENCE [LARGE SCALE GENOMIC DNA]</scope>
    <source>
        <strain evidence="3 4">CL02T12C05</strain>
    </source>
</reference>
<dbReference type="PANTHER" id="PTHR36924">
    <property type="entry name" value="ANTITOXIN HIGA-1"/>
    <property type="match status" value="1"/>
</dbReference>
<dbReference type="PANTHER" id="PTHR36924:SF1">
    <property type="entry name" value="ANTITOXIN HIGA-1"/>
    <property type="match status" value="1"/>
</dbReference>
<dbReference type="Gene3D" id="1.10.260.40">
    <property type="entry name" value="lambda repressor-like DNA-binding domains"/>
    <property type="match status" value="1"/>
</dbReference>
<dbReference type="PATRIC" id="fig|997884.3.peg.307"/>
<keyword evidence="1" id="KW-0238">DNA-binding</keyword>
<accession>I9H4U3</accession>
<dbReference type="eggNOG" id="COG3093">
    <property type="taxonomic scope" value="Bacteria"/>
</dbReference>
<comment type="caution">
    <text evidence="3">The sequence shown here is derived from an EMBL/GenBank/DDBJ whole genome shotgun (WGS) entry which is preliminary data.</text>
</comment>
<dbReference type="GO" id="GO:0003677">
    <property type="term" value="F:DNA binding"/>
    <property type="evidence" value="ECO:0007669"/>
    <property type="project" value="UniProtKB-KW"/>
</dbReference>
<dbReference type="HOGENOM" id="CLU_055824_0_0_10"/>
<dbReference type="RefSeq" id="WP_007483085.1">
    <property type="nucleotide sequence ID" value="NZ_JH724314.1"/>
</dbReference>
<proteinExistence type="predicted"/>
<gene>
    <name evidence="3" type="ORF">HMPREF1068_00287</name>
</gene>
<evidence type="ECO:0000313" key="4">
    <source>
        <dbReference type="Proteomes" id="UP000003089"/>
    </source>
</evidence>
<dbReference type="Proteomes" id="UP000003089">
    <property type="component" value="Unassembled WGS sequence"/>
</dbReference>
<dbReference type="SUPFAM" id="SSF47413">
    <property type="entry name" value="lambda repressor-like DNA-binding domains"/>
    <property type="match status" value="1"/>
</dbReference>
<feature type="domain" description="HTH cro/C1-type" evidence="2">
    <location>
        <begin position="22"/>
        <end position="76"/>
    </location>
</feature>
<dbReference type="STRING" id="997884.HMPREF1068_00287"/>
<dbReference type="EMBL" id="AGXS01000003">
    <property type="protein sequence ID" value="EIY54574.1"/>
    <property type="molecule type" value="Genomic_DNA"/>
</dbReference>
<dbReference type="AlphaFoldDB" id="I9H4U3"/>
<dbReference type="PROSITE" id="PS50943">
    <property type="entry name" value="HTH_CROC1"/>
    <property type="match status" value="1"/>
</dbReference>
<dbReference type="NCBIfam" id="TIGR02607">
    <property type="entry name" value="antidote_HigA"/>
    <property type="match status" value="1"/>
</dbReference>
<dbReference type="InterPro" id="IPR013430">
    <property type="entry name" value="Toxin_antidote_HigA"/>
</dbReference>
<protein>
    <submittedName>
        <fullName evidence="3">HigA family addiction module antidote protein</fullName>
    </submittedName>
</protein>
<dbReference type="InterPro" id="IPR010982">
    <property type="entry name" value="Lambda_DNA-bd_dom_sf"/>
</dbReference>
<dbReference type="Pfam" id="PF01381">
    <property type="entry name" value="HTH_3"/>
    <property type="match status" value="1"/>
</dbReference>
<dbReference type="eggNOG" id="COG2856">
    <property type="taxonomic scope" value="Bacteria"/>
</dbReference>
<sequence length="371" mass="42848">MATKIKLNNCVPCIAIHPGEIIKDELEAREMKQKELASLMGMPTSVLNDIIKGRRAVTPEVSVLLQEILGIDASYWLSLQNQYDIDQVNINAKIIERKKNIEIWKVISQYCSVKCFEKLGIIGVKIAENIQTIYSIFGISSVEELIASFSSEKELSYFKKSERLNSDPINIFSWKHFAFYQSSQMPDVADFNKDNLDGLVRELNQVFVVNTNTIDRTKEILARYGIKFIVVPKFDKTPIDGFSFWQGKNPTVVLTLRLNKIDNYAFALLHEIYHVYEHLFNNREQRYIAIEGVETDKCEEDANKFAKYSLISKDIWNAFLKQHSLISPFAMQMKIKQFAHQHNINEAIVLGFYQHDVNLYSIKSTISREIK</sequence>
<dbReference type="InterPro" id="IPR001387">
    <property type="entry name" value="Cro/C1-type_HTH"/>
</dbReference>
<dbReference type="SMART" id="SM00530">
    <property type="entry name" value="HTH_XRE"/>
    <property type="match status" value="1"/>
</dbReference>
<evidence type="ECO:0000259" key="2">
    <source>
        <dbReference type="PROSITE" id="PS50943"/>
    </source>
</evidence>
<organism evidence="3 4">
    <name type="scientific">Bacteroides nordii CL02T12C05</name>
    <dbReference type="NCBI Taxonomy" id="997884"/>
    <lineage>
        <taxon>Bacteria</taxon>
        <taxon>Pseudomonadati</taxon>
        <taxon>Bacteroidota</taxon>
        <taxon>Bacteroidia</taxon>
        <taxon>Bacteroidales</taxon>
        <taxon>Bacteroidaceae</taxon>
        <taxon>Bacteroides</taxon>
    </lineage>
</organism>